<protein>
    <submittedName>
        <fullName evidence="2">Uncharacterized protein</fullName>
    </submittedName>
</protein>
<organism evidence="2 3">
    <name type="scientific">Nocardia kruczakiae</name>
    <dbReference type="NCBI Taxonomy" id="261477"/>
    <lineage>
        <taxon>Bacteria</taxon>
        <taxon>Bacillati</taxon>
        <taxon>Actinomycetota</taxon>
        <taxon>Actinomycetes</taxon>
        <taxon>Mycobacteriales</taxon>
        <taxon>Nocardiaceae</taxon>
        <taxon>Nocardia</taxon>
    </lineage>
</organism>
<gene>
    <name evidence="2" type="ORF">J2W56_004254</name>
</gene>
<accession>A0ABU1XIY5</accession>
<proteinExistence type="predicted"/>
<sequence>MHDRFRTHRLKAKTAKEIFSLAASGIKVVTALISLAIAVHGWWR</sequence>
<dbReference type="Proteomes" id="UP001251217">
    <property type="component" value="Unassembled WGS sequence"/>
</dbReference>
<keyword evidence="1" id="KW-0812">Transmembrane</keyword>
<evidence type="ECO:0000256" key="1">
    <source>
        <dbReference type="SAM" id="Phobius"/>
    </source>
</evidence>
<keyword evidence="1" id="KW-1133">Transmembrane helix</keyword>
<dbReference type="EMBL" id="JAVDWW010000006">
    <property type="protein sequence ID" value="MDR7170503.1"/>
    <property type="molecule type" value="Genomic_DNA"/>
</dbReference>
<evidence type="ECO:0000313" key="3">
    <source>
        <dbReference type="Proteomes" id="UP001251217"/>
    </source>
</evidence>
<name>A0ABU1XIY5_9NOCA</name>
<feature type="transmembrane region" description="Helical" evidence="1">
    <location>
        <begin position="21"/>
        <end position="43"/>
    </location>
</feature>
<reference evidence="2 3" key="1">
    <citation type="submission" date="2023-07" db="EMBL/GenBank/DDBJ databases">
        <title>Sorghum-associated microbial communities from plants grown in Nebraska, USA.</title>
        <authorList>
            <person name="Schachtman D."/>
        </authorList>
    </citation>
    <scope>NUCLEOTIDE SEQUENCE [LARGE SCALE GENOMIC DNA]</scope>
    <source>
        <strain evidence="2 3">4272</strain>
    </source>
</reference>
<keyword evidence="1" id="KW-0472">Membrane</keyword>
<keyword evidence="3" id="KW-1185">Reference proteome</keyword>
<comment type="caution">
    <text evidence="2">The sequence shown here is derived from an EMBL/GenBank/DDBJ whole genome shotgun (WGS) entry which is preliminary data.</text>
</comment>
<evidence type="ECO:0000313" key="2">
    <source>
        <dbReference type="EMBL" id="MDR7170503.1"/>
    </source>
</evidence>